<dbReference type="EMBL" id="JACXWA010000008">
    <property type="protein sequence ID" value="MBD3869841.1"/>
    <property type="molecule type" value="Genomic_DNA"/>
</dbReference>
<keyword evidence="6 14" id="KW-0812">Transmembrane</keyword>
<evidence type="ECO:0000256" key="3">
    <source>
        <dbReference type="ARBA" id="ARBA00012374"/>
    </source>
</evidence>
<evidence type="ECO:0000256" key="13">
    <source>
        <dbReference type="ARBA" id="ARBA00047594"/>
    </source>
</evidence>
<feature type="transmembrane region" description="Helical" evidence="14">
    <location>
        <begin position="106"/>
        <end position="125"/>
    </location>
</feature>
<dbReference type="AlphaFoldDB" id="A0A8J7C3Z4"/>
<comment type="subcellular location">
    <subcellularLocation>
        <location evidence="1 14">Cell membrane</location>
        <topology evidence="1 14">Multi-pass membrane protein</topology>
    </subcellularLocation>
</comment>
<evidence type="ECO:0000256" key="11">
    <source>
        <dbReference type="ARBA" id="ARBA00032707"/>
    </source>
</evidence>
<comment type="caution">
    <text evidence="15">The sequence shown here is derived from an EMBL/GenBank/DDBJ whole genome shotgun (WGS) entry which is preliminary data.</text>
</comment>
<gene>
    <name evidence="14" type="primary">uppP</name>
    <name evidence="15" type="ORF">IFJ97_00610</name>
</gene>
<accession>A0A8J7C3Z4</accession>
<protein>
    <recommendedName>
        <fullName evidence="4 14">Undecaprenyl-diphosphatase</fullName>
        <ecNumber evidence="3 14">3.6.1.27</ecNumber>
    </recommendedName>
    <alternativeName>
        <fullName evidence="12 14">Bacitracin resistance protein</fullName>
    </alternativeName>
    <alternativeName>
        <fullName evidence="11 14">Undecaprenyl pyrophosphate phosphatase</fullName>
    </alternativeName>
</protein>
<evidence type="ECO:0000256" key="12">
    <source>
        <dbReference type="ARBA" id="ARBA00032932"/>
    </source>
</evidence>
<feature type="transmembrane region" description="Helical" evidence="14">
    <location>
        <begin position="75"/>
        <end position="94"/>
    </location>
</feature>
<dbReference type="EC" id="3.6.1.27" evidence="3 14"/>
<keyword evidence="14" id="KW-0133">Cell shape</keyword>
<keyword evidence="14" id="KW-0573">Peptidoglycan synthesis</keyword>
<dbReference type="HAMAP" id="MF_01006">
    <property type="entry name" value="Undec_diphosphatase"/>
    <property type="match status" value="1"/>
</dbReference>
<dbReference type="GO" id="GO:0050380">
    <property type="term" value="F:undecaprenyl-diphosphatase activity"/>
    <property type="evidence" value="ECO:0007669"/>
    <property type="project" value="UniProtKB-UniRule"/>
</dbReference>
<dbReference type="InterPro" id="IPR003824">
    <property type="entry name" value="UppP"/>
</dbReference>
<dbReference type="GO" id="GO:0071555">
    <property type="term" value="P:cell wall organization"/>
    <property type="evidence" value="ECO:0007669"/>
    <property type="project" value="UniProtKB-KW"/>
</dbReference>
<keyword evidence="7 14" id="KW-0378">Hydrolase</keyword>
<feature type="transmembrane region" description="Helical" evidence="14">
    <location>
        <begin position="243"/>
        <end position="261"/>
    </location>
</feature>
<dbReference type="Proteomes" id="UP000598633">
    <property type="component" value="Unassembled WGS sequence"/>
</dbReference>
<evidence type="ECO:0000313" key="16">
    <source>
        <dbReference type="Proteomes" id="UP000598633"/>
    </source>
</evidence>
<evidence type="ECO:0000256" key="2">
    <source>
        <dbReference type="ARBA" id="ARBA00010621"/>
    </source>
</evidence>
<reference evidence="15 16" key="1">
    <citation type="submission" date="2020-08" db="EMBL/GenBank/DDBJ databases">
        <title>Acidobacteriota in marine sediments use diverse sulfur dissimilation pathways.</title>
        <authorList>
            <person name="Wasmund K."/>
        </authorList>
    </citation>
    <scope>NUCLEOTIDE SEQUENCE [LARGE SCALE GENOMIC DNA]</scope>
    <source>
        <strain evidence="15">MAG AM3-A</strain>
    </source>
</reference>
<comment type="function">
    <text evidence="14">Catalyzes the dephosphorylation of undecaprenyl diphosphate (UPP). Confers resistance to bacitracin.</text>
</comment>
<keyword evidence="9 14" id="KW-0472">Membrane</keyword>
<organism evidence="15 16">
    <name type="scientific">Candidatus Sulfomarinibacter kjeldsenii</name>
    <dbReference type="NCBI Taxonomy" id="2885994"/>
    <lineage>
        <taxon>Bacteria</taxon>
        <taxon>Pseudomonadati</taxon>
        <taxon>Acidobacteriota</taxon>
        <taxon>Thermoanaerobaculia</taxon>
        <taxon>Thermoanaerobaculales</taxon>
        <taxon>Candidatus Sulfomarinibacteraceae</taxon>
        <taxon>Candidatus Sulfomarinibacter</taxon>
    </lineage>
</organism>
<comment type="miscellaneous">
    <text evidence="14">Bacitracin is thought to be involved in the inhibition of peptidoglycan synthesis by sequestering undecaprenyl diphosphate, thereby reducing the pool of lipid carrier available.</text>
</comment>
<evidence type="ECO:0000256" key="14">
    <source>
        <dbReference type="HAMAP-Rule" id="MF_01006"/>
    </source>
</evidence>
<evidence type="ECO:0000256" key="8">
    <source>
        <dbReference type="ARBA" id="ARBA00022989"/>
    </source>
</evidence>
<evidence type="ECO:0000256" key="5">
    <source>
        <dbReference type="ARBA" id="ARBA00022475"/>
    </source>
</evidence>
<dbReference type="GO" id="GO:0046677">
    <property type="term" value="P:response to antibiotic"/>
    <property type="evidence" value="ECO:0007669"/>
    <property type="project" value="UniProtKB-UniRule"/>
</dbReference>
<dbReference type="GO" id="GO:0009252">
    <property type="term" value="P:peptidoglycan biosynthetic process"/>
    <property type="evidence" value="ECO:0007669"/>
    <property type="project" value="UniProtKB-KW"/>
</dbReference>
<feature type="transmembrane region" description="Helical" evidence="14">
    <location>
        <begin position="178"/>
        <end position="196"/>
    </location>
</feature>
<keyword evidence="10 14" id="KW-0046">Antibiotic resistance</keyword>
<sequence length="262" mass="27620">MTLWQAALLGVLQGLTEFLPVSSSGHLALAQMLIPGFEQPGVVFDATLHVGTAGAVVWFERRRIQSWFGSSPGRLLLALLALGTIATVVVAFPLRRIAVAAFSQPLWVGFGLLLTGLIVAATRFLPGGSGDEITTTWRQALTIGLAQGLAVFPGLSRSGVTIAASLGVGLDRGWAARFSFLLSVPIIAAVTVGQVFESRAELMMAGNGFLLACAVGALAAGITGYFALQLVIKTVSSRIFHRFAWYCIPLGLLVLVLTWAGR</sequence>
<dbReference type="Pfam" id="PF02673">
    <property type="entry name" value="BacA"/>
    <property type="match status" value="1"/>
</dbReference>
<comment type="catalytic activity">
    <reaction evidence="13 14">
        <text>di-trans,octa-cis-undecaprenyl diphosphate + H2O = di-trans,octa-cis-undecaprenyl phosphate + phosphate + H(+)</text>
        <dbReference type="Rhea" id="RHEA:28094"/>
        <dbReference type="ChEBI" id="CHEBI:15377"/>
        <dbReference type="ChEBI" id="CHEBI:15378"/>
        <dbReference type="ChEBI" id="CHEBI:43474"/>
        <dbReference type="ChEBI" id="CHEBI:58405"/>
        <dbReference type="ChEBI" id="CHEBI:60392"/>
        <dbReference type="EC" id="3.6.1.27"/>
    </reaction>
</comment>
<keyword evidence="5 14" id="KW-1003">Cell membrane</keyword>
<dbReference type="GO" id="GO:0005886">
    <property type="term" value="C:plasma membrane"/>
    <property type="evidence" value="ECO:0007669"/>
    <property type="project" value="UniProtKB-SubCell"/>
</dbReference>
<dbReference type="GO" id="GO:0008360">
    <property type="term" value="P:regulation of cell shape"/>
    <property type="evidence" value="ECO:0007669"/>
    <property type="project" value="UniProtKB-KW"/>
</dbReference>
<feature type="transmembrane region" description="Helical" evidence="14">
    <location>
        <begin position="208"/>
        <end position="231"/>
    </location>
</feature>
<evidence type="ECO:0000256" key="1">
    <source>
        <dbReference type="ARBA" id="ARBA00004651"/>
    </source>
</evidence>
<evidence type="ECO:0000256" key="7">
    <source>
        <dbReference type="ARBA" id="ARBA00022801"/>
    </source>
</evidence>
<keyword evidence="14" id="KW-0961">Cell wall biogenesis/degradation</keyword>
<feature type="transmembrane region" description="Helical" evidence="14">
    <location>
        <begin position="145"/>
        <end position="166"/>
    </location>
</feature>
<name>A0A8J7C3Z4_9BACT</name>
<dbReference type="PANTHER" id="PTHR30622:SF2">
    <property type="entry name" value="UNDECAPRENYL-DIPHOSPHATASE"/>
    <property type="match status" value="1"/>
</dbReference>
<keyword evidence="8 14" id="KW-1133">Transmembrane helix</keyword>
<proteinExistence type="inferred from homology"/>
<evidence type="ECO:0000256" key="6">
    <source>
        <dbReference type="ARBA" id="ARBA00022692"/>
    </source>
</evidence>
<evidence type="ECO:0000313" key="15">
    <source>
        <dbReference type="EMBL" id="MBD3869841.1"/>
    </source>
</evidence>
<evidence type="ECO:0000256" key="10">
    <source>
        <dbReference type="ARBA" id="ARBA00023251"/>
    </source>
</evidence>
<dbReference type="PANTHER" id="PTHR30622">
    <property type="entry name" value="UNDECAPRENYL-DIPHOSPHATASE"/>
    <property type="match status" value="1"/>
</dbReference>
<evidence type="ECO:0000256" key="9">
    <source>
        <dbReference type="ARBA" id="ARBA00023136"/>
    </source>
</evidence>
<evidence type="ECO:0000256" key="4">
    <source>
        <dbReference type="ARBA" id="ARBA00021581"/>
    </source>
</evidence>
<comment type="similarity">
    <text evidence="2 14">Belongs to the UppP family.</text>
</comment>